<comment type="caution">
    <text evidence="2">The sequence shown here is derived from an EMBL/GenBank/DDBJ whole genome shotgun (WGS) entry which is preliminary data.</text>
</comment>
<evidence type="ECO:0000313" key="2">
    <source>
        <dbReference type="EMBL" id="RCN38751.1"/>
    </source>
</evidence>
<dbReference type="STRING" id="29170.A0A368G2S5"/>
<reference evidence="2 3" key="1">
    <citation type="submission" date="2014-10" db="EMBL/GenBank/DDBJ databases">
        <title>Draft genome of the hookworm Ancylostoma caninum.</title>
        <authorList>
            <person name="Mitreva M."/>
        </authorList>
    </citation>
    <scope>NUCLEOTIDE SEQUENCE [LARGE SCALE GENOMIC DNA]</scope>
    <source>
        <strain evidence="2 3">Baltimore</strain>
    </source>
</reference>
<dbReference type="AlphaFoldDB" id="A0A368G2S5"/>
<dbReference type="Proteomes" id="UP000252519">
    <property type="component" value="Unassembled WGS sequence"/>
</dbReference>
<proteinExistence type="predicted"/>
<name>A0A368G2S5_ANCCA</name>
<keyword evidence="3" id="KW-1185">Reference proteome</keyword>
<sequence length="112" mass="12378">MTSDVKHHPFVHHRSRRFHVILLLMIGYFSMAVMTSNIGITLSCMINSTALAIEAEDDTKPDDPNLQDLLTPKSTNSCSRVKGGKVNDYGGSYEWSVETQGYIVGATFLGKL</sequence>
<organism evidence="2 3">
    <name type="scientific">Ancylostoma caninum</name>
    <name type="common">Dog hookworm</name>
    <dbReference type="NCBI Taxonomy" id="29170"/>
    <lineage>
        <taxon>Eukaryota</taxon>
        <taxon>Metazoa</taxon>
        <taxon>Ecdysozoa</taxon>
        <taxon>Nematoda</taxon>
        <taxon>Chromadorea</taxon>
        <taxon>Rhabditida</taxon>
        <taxon>Rhabditina</taxon>
        <taxon>Rhabditomorpha</taxon>
        <taxon>Strongyloidea</taxon>
        <taxon>Ancylostomatidae</taxon>
        <taxon>Ancylostomatinae</taxon>
        <taxon>Ancylostoma</taxon>
    </lineage>
</organism>
<gene>
    <name evidence="2" type="ORF">ANCCAN_15345</name>
</gene>
<dbReference type="EMBL" id="JOJR01000378">
    <property type="protein sequence ID" value="RCN38751.1"/>
    <property type="molecule type" value="Genomic_DNA"/>
</dbReference>
<evidence type="ECO:0000256" key="1">
    <source>
        <dbReference type="SAM" id="Phobius"/>
    </source>
</evidence>
<feature type="transmembrane region" description="Helical" evidence="1">
    <location>
        <begin position="20"/>
        <end position="40"/>
    </location>
</feature>
<keyword evidence="1" id="KW-0812">Transmembrane</keyword>
<protein>
    <submittedName>
        <fullName evidence="2">Uncharacterized protein</fullName>
    </submittedName>
</protein>
<keyword evidence="1" id="KW-1133">Transmembrane helix</keyword>
<accession>A0A368G2S5</accession>
<dbReference type="OrthoDB" id="5855386at2759"/>
<evidence type="ECO:0000313" key="3">
    <source>
        <dbReference type="Proteomes" id="UP000252519"/>
    </source>
</evidence>
<keyword evidence="1" id="KW-0472">Membrane</keyword>